<organism evidence="1">
    <name type="scientific">Sesamum radiatum</name>
    <name type="common">Black benniseed</name>
    <dbReference type="NCBI Taxonomy" id="300843"/>
    <lineage>
        <taxon>Eukaryota</taxon>
        <taxon>Viridiplantae</taxon>
        <taxon>Streptophyta</taxon>
        <taxon>Embryophyta</taxon>
        <taxon>Tracheophyta</taxon>
        <taxon>Spermatophyta</taxon>
        <taxon>Magnoliopsida</taxon>
        <taxon>eudicotyledons</taxon>
        <taxon>Gunneridae</taxon>
        <taxon>Pentapetalae</taxon>
        <taxon>asterids</taxon>
        <taxon>lamiids</taxon>
        <taxon>Lamiales</taxon>
        <taxon>Pedaliaceae</taxon>
        <taxon>Sesamum</taxon>
    </lineage>
</organism>
<sequence>MEQYFLVANVEDKARKVSTAIMYLTGDAKLWRALQKLEHTGTVRDYVKAFLAFMMDIRDMSENEKLFTFMEGLKLWARLELQRQ</sequence>
<reference evidence="1" key="2">
    <citation type="journal article" date="2024" name="Plant">
        <title>Genomic evolution and insights into agronomic trait innovations of Sesamum species.</title>
        <authorList>
            <person name="Miao H."/>
            <person name="Wang L."/>
            <person name="Qu L."/>
            <person name="Liu H."/>
            <person name="Sun Y."/>
            <person name="Le M."/>
            <person name="Wang Q."/>
            <person name="Wei S."/>
            <person name="Zheng Y."/>
            <person name="Lin W."/>
            <person name="Duan Y."/>
            <person name="Cao H."/>
            <person name="Xiong S."/>
            <person name="Wang X."/>
            <person name="Wei L."/>
            <person name="Li C."/>
            <person name="Ma Q."/>
            <person name="Ju M."/>
            <person name="Zhao R."/>
            <person name="Li G."/>
            <person name="Mu C."/>
            <person name="Tian Q."/>
            <person name="Mei H."/>
            <person name="Zhang T."/>
            <person name="Gao T."/>
            <person name="Zhang H."/>
        </authorList>
    </citation>
    <scope>NUCLEOTIDE SEQUENCE</scope>
    <source>
        <strain evidence="1">G02</strain>
    </source>
</reference>
<accession>A0AAW2JUT2</accession>
<name>A0AAW2JUT2_SESRA</name>
<comment type="caution">
    <text evidence="1">The sequence shown here is derived from an EMBL/GenBank/DDBJ whole genome shotgun (WGS) entry which is preliminary data.</text>
</comment>
<protein>
    <recommendedName>
        <fullName evidence="2">Retrotransposon gag domain-containing protein</fullName>
    </recommendedName>
</protein>
<evidence type="ECO:0000313" key="1">
    <source>
        <dbReference type="EMBL" id="KAL0297682.1"/>
    </source>
</evidence>
<dbReference type="EMBL" id="JACGWJ010000032">
    <property type="protein sequence ID" value="KAL0297682.1"/>
    <property type="molecule type" value="Genomic_DNA"/>
</dbReference>
<reference evidence="1" key="1">
    <citation type="submission" date="2020-06" db="EMBL/GenBank/DDBJ databases">
        <authorList>
            <person name="Li T."/>
            <person name="Hu X."/>
            <person name="Zhang T."/>
            <person name="Song X."/>
            <person name="Zhang H."/>
            <person name="Dai N."/>
            <person name="Sheng W."/>
            <person name="Hou X."/>
            <person name="Wei L."/>
        </authorList>
    </citation>
    <scope>NUCLEOTIDE SEQUENCE</scope>
    <source>
        <strain evidence="1">G02</strain>
        <tissue evidence="1">Leaf</tissue>
    </source>
</reference>
<dbReference type="AlphaFoldDB" id="A0AAW2JUT2"/>
<proteinExistence type="predicted"/>
<evidence type="ECO:0008006" key="2">
    <source>
        <dbReference type="Google" id="ProtNLM"/>
    </source>
</evidence>
<gene>
    <name evidence="1" type="ORF">Sradi_6820300</name>
</gene>